<evidence type="ECO:0000313" key="2">
    <source>
        <dbReference type="Proteomes" id="UP000494122"/>
    </source>
</evidence>
<dbReference type="AlphaFoldDB" id="A0A6S7DEC0"/>
<gene>
    <name evidence="1" type="ORF">LMG3328_03194</name>
</gene>
<dbReference type="EMBL" id="CADILE010000009">
    <property type="protein sequence ID" value="CAB3879163.1"/>
    <property type="molecule type" value="Genomic_DNA"/>
</dbReference>
<proteinExistence type="predicted"/>
<reference evidence="1 2" key="1">
    <citation type="submission" date="2020-04" db="EMBL/GenBank/DDBJ databases">
        <authorList>
            <person name="De Canck E."/>
        </authorList>
    </citation>
    <scope>NUCLEOTIDE SEQUENCE [LARGE SCALE GENOMIC DNA]</scope>
    <source>
        <strain evidence="1 2">LMG 3328</strain>
    </source>
</reference>
<dbReference type="RefSeq" id="WP_157810434.1">
    <property type="nucleotide sequence ID" value="NZ_CADILE010000009.1"/>
</dbReference>
<organism evidence="1 2">
    <name type="scientific">Achromobacter ruhlandii</name>
    <dbReference type="NCBI Taxonomy" id="72557"/>
    <lineage>
        <taxon>Bacteria</taxon>
        <taxon>Pseudomonadati</taxon>
        <taxon>Pseudomonadota</taxon>
        <taxon>Betaproteobacteria</taxon>
        <taxon>Burkholderiales</taxon>
        <taxon>Alcaligenaceae</taxon>
        <taxon>Achromobacter</taxon>
    </lineage>
</organism>
<name>A0A6S7DEC0_9BURK</name>
<dbReference type="Proteomes" id="UP000494122">
    <property type="component" value="Unassembled WGS sequence"/>
</dbReference>
<sequence length="233" mass="26178">MAKTYSLVALLDVLAYRNHLKIDRSLGNETFKEKLVAALAVLSSLNETEITYQAISDTIIIAANSSTEISTFLSTIAKVQRSFLQSGLLIRGGVAFEQHFKSGHITYSHALAVAYELEQKQAIYPRVVIDRSVIEMLRTGAKFSPDDIQCLQNDKSICVQNEVYFVNFVTGYVDWCYERAKAIYESERTSLDGNEHELAKHRWLQDYILSFSNSALANYMGEICCLSFTSAEG</sequence>
<evidence type="ECO:0000313" key="1">
    <source>
        <dbReference type="EMBL" id="CAB3879163.1"/>
    </source>
</evidence>
<protein>
    <submittedName>
        <fullName evidence="1">Uncharacterized protein</fullName>
    </submittedName>
</protein>
<accession>A0A6S7DEC0</accession>